<gene>
    <name evidence="1" type="ORF">F3J37_13725</name>
</gene>
<sequence length="75" mass="8186">MENRDPFHSSHNFLTNGTKGMRLLQLEAMINLRPSKGPPEEQSVRAMDGAADLHGCVIPLRSGGPLMGMAINSQR</sequence>
<keyword evidence="2" id="KW-1185">Reference proteome</keyword>
<dbReference type="EMBL" id="VWXC01000009">
    <property type="protein sequence ID" value="NIG19730.1"/>
    <property type="molecule type" value="Genomic_DNA"/>
</dbReference>
<dbReference type="RefSeq" id="WP_166933904.1">
    <property type="nucleotide sequence ID" value="NZ_VWXC01000009.1"/>
</dbReference>
<organism evidence="1 2">
    <name type="scientific">Candidatus Pantoea communis</name>
    <dbReference type="NCBI Taxonomy" id="2608354"/>
    <lineage>
        <taxon>Bacteria</taxon>
        <taxon>Pseudomonadati</taxon>
        <taxon>Pseudomonadota</taxon>
        <taxon>Gammaproteobacteria</taxon>
        <taxon>Enterobacterales</taxon>
        <taxon>Erwiniaceae</taxon>
        <taxon>Pantoea</taxon>
    </lineage>
</organism>
<name>A0ABX0RQ41_9GAMM</name>
<proteinExistence type="predicted"/>
<reference evidence="1 2" key="1">
    <citation type="journal article" date="2019" name="bioRxiv">
        <title>Bacteria contribute to plant secondary compound degradation in a generalist herbivore system.</title>
        <authorList>
            <person name="Francoeur C.B."/>
            <person name="Khadempour L."/>
            <person name="Moreira-Soto R.D."/>
            <person name="Gotting K."/>
            <person name="Book A.J."/>
            <person name="Pinto-Tomas A.A."/>
            <person name="Keefover-Ring K."/>
            <person name="Currie C.R."/>
        </authorList>
    </citation>
    <scope>NUCLEOTIDE SEQUENCE [LARGE SCALE GENOMIC DNA]</scope>
    <source>
        <strain evidence="1">Al-1710</strain>
    </source>
</reference>
<evidence type="ECO:0000313" key="2">
    <source>
        <dbReference type="Proteomes" id="UP001515780"/>
    </source>
</evidence>
<comment type="caution">
    <text evidence="1">The sequence shown here is derived from an EMBL/GenBank/DDBJ whole genome shotgun (WGS) entry which is preliminary data.</text>
</comment>
<dbReference type="Proteomes" id="UP001515780">
    <property type="component" value="Unassembled WGS sequence"/>
</dbReference>
<protein>
    <submittedName>
        <fullName evidence="1">Uncharacterized protein</fullName>
    </submittedName>
</protein>
<accession>A0ABX0RQ41</accession>
<evidence type="ECO:0000313" key="1">
    <source>
        <dbReference type="EMBL" id="NIG19730.1"/>
    </source>
</evidence>